<evidence type="ECO:0000256" key="1">
    <source>
        <dbReference type="SAM" id="Phobius"/>
    </source>
</evidence>
<evidence type="ECO:0000313" key="3">
    <source>
        <dbReference type="Proteomes" id="UP000604825"/>
    </source>
</evidence>
<dbReference type="EMBL" id="CAJGYO010000018">
    <property type="protein sequence ID" value="CAD6336087.1"/>
    <property type="molecule type" value="Genomic_DNA"/>
</dbReference>
<accession>A0A811S176</accession>
<reference evidence="2" key="1">
    <citation type="submission" date="2020-10" db="EMBL/GenBank/DDBJ databases">
        <authorList>
            <person name="Han B."/>
            <person name="Lu T."/>
            <person name="Zhao Q."/>
            <person name="Huang X."/>
            <person name="Zhao Y."/>
        </authorList>
    </citation>
    <scope>NUCLEOTIDE SEQUENCE</scope>
</reference>
<dbReference type="AlphaFoldDB" id="A0A811S176"/>
<feature type="transmembrane region" description="Helical" evidence="1">
    <location>
        <begin position="6"/>
        <end position="26"/>
    </location>
</feature>
<keyword evidence="3" id="KW-1185">Reference proteome</keyword>
<proteinExistence type="predicted"/>
<protein>
    <submittedName>
        <fullName evidence="2">Uncharacterized protein</fullName>
    </submittedName>
</protein>
<dbReference type="Proteomes" id="UP000604825">
    <property type="component" value="Unassembled WGS sequence"/>
</dbReference>
<comment type="caution">
    <text evidence="2">The sequence shown here is derived from an EMBL/GenBank/DDBJ whole genome shotgun (WGS) entry which is preliminary data.</text>
</comment>
<evidence type="ECO:0000313" key="2">
    <source>
        <dbReference type="EMBL" id="CAD6336087.1"/>
    </source>
</evidence>
<keyword evidence="1" id="KW-0472">Membrane</keyword>
<organism evidence="2 3">
    <name type="scientific">Miscanthus lutarioriparius</name>
    <dbReference type="NCBI Taxonomy" id="422564"/>
    <lineage>
        <taxon>Eukaryota</taxon>
        <taxon>Viridiplantae</taxon>
        <taxon>Streptophyta</taxon>
        <taxon>Embryophyta</taxon>
        <taxon>Tracheophyta</taxon>
        <taxon>Spermatophyta</taxon>
        <taxon>Magnoliopsida</taxon>
        <taxon>Liliopsida</taxon>
        <taxon>Poales</taxon>
        <taxon>Poaceae</taxon>
        <taxon>PACMAD clade</taxon>
        <taxon>Panicoideae</taxon>
        <taxon>Andropogonodae</taxon>
        <taxon>Andropogoneae</taxon>
        <taxon>Saccharinae</taxon>
        <taxon>Miscanthus</taxon>
    </lineage>
</organism>
<gene>
    <name evidence="2" type="ORF">NCGR_LOCUS60185</name>
</gene>
<sequence length="120" mass="12293">MTFFGLLPSSATAAGGGAGVAVLRFSKRVATRFASACRIHAFAARSASSVPAVALAPLFLLLLSALAPPPPPLIGGRRLSSRGGFLTAVLDWTVVVVVSCAAGGSLVTAFFQTCDRRDME</sequence>
<keyword evidence="1" id="KW-1133">Transmembrane helix</keyword>
<feature type="transmembrane region" description="Helical" evidence="1">
    <location>
        <begin position="89"/>
        <end position="111"/>
    </location>
</feature>
<name>A0A811S176_9POAL</name>
<keyword evidence="1" id="KW-0812">Transmembrane</keyword>
<feature type="transmembrane region" description="Helical" evidence="1">
    <location>
        <begin position="47"/>
        <end position="69"/>
    </location>
</feature>